<comment type="similarity">
    <text evidence="2 6">Belongs to the plant self-incompatibility (S1) protein family.</text>
</comment>
<protein>
    <recommendedName>
        <fullName evidence="6">S-protein homolog</fullName>
    </recommendedName>
</protein>
<evidence type="ECO:0000313" key="9">
    <source>
        <dbReference type="Proteomes" id="UP000030689"/>
    </source>
</evidence>
<comment type="subcellular location">
    <subcellularLocation>
        <location evidence="1 6">Secreted</location>
    </subcellularLocation>
</comment>
<name>V4KRG0_EUTSA</name>
<dbReference type="PANTHER" id="PTHR31232">
    <property type="match status" value="1"/>
</dbReference>
<accession>V4KRG0</accession>
<evidence type="ECO:0000256" key="1">
    <source>
        <dbReference type="ARBA" id="ARBA00004613"/>
    </source>
</evidence>
<dbReference type="EMBL" id="KI517464">
    <property type="protein sequence ID" value="ESQ40495.1"/>
    <property type="molecule type" value="Genomic_DNA"/>
</dbReference>
<evidence type="ECO:0000256" key="5">
    <source>
        <dbReference type="ARBA" id="ARBA00022729"/>
    </source>
</evidence>
<dbReference type="PANTHER" id="PTHR31232:SF168">
    <property type="entry name" value="S-PROTEIN HOMOLOG 24-RELATED"/>
    <property type="match status" value="1"/>
</dbReference>
<evidence type="ECO:0000256" key="3">
    <source>
        <dbReference type="ARBA" id="ARBA00022471"/>
    </source>
</evidence>
<dbReference type="KEGG" id="eus:EUTSA_v10015570mg"/>
<dbReference type="eggNOG" id="ENOG502S7CQ">
    <property type="taxonomic scope" value="Eukaryota"/>
</dbReference>
<keyword evidence="4 6" id="KW-0964">Secreted</keyword>
<evidence type="ECO:0000256" key="7">
    <source>
        <dbReference type="SAM" id="Phobius"/>
    </source>
</evidence>
<keyword evidence="9" id="KW-1185">Reference proteome</keyword>
<dbReference type="GO" id="GO:0060320">
    <property type="term" value="P:rejection of self pollen"/>
    <property type="evidence" value="ECO:0007669"/>
    <property type="project" value="UniProtKB-KW"/>
</dbReference>
<evidence type="ECO:0000313" key="8">
    <source>
        <dbReference type="EMBL" id="ESQ40495.1"/>
    </source>
</evidence>
<evidence type="ECO:0000256" key="4">
    <source>
        <dbReference type="ARBA" id="ARBA00022525"/>
    </source>
</evidence>
<dbReference type="Pfam" id="PF05938">
    <property type="entry name" value="Self-incomp_S1"/>
    <property type="match status" value="1"/>
</dbReference>
<dbReference type="InterPro" id="IPR010264">
    <property type="entry name" value="Self-incomp_S1"/>
</dbReference>
<evidence type="ECO:0000256" key="6">
    <source>
        <dbReference type="RuleBase" id="RU367044"/>
    </source>
</evidence>
<organism evidence="8 9">
    <name type="scientific">Eutrema salsugineum</name>
    <name type="common">Saltwater cress</name>
    <name type="synonym">Sisymbrium salsugineum</name>
    <dbReference type="NCBI Taxonomy" id="72664"/>
    <lineage>
        <taxon>Eukaryota</taxon>
        <taxon>Viridiplantae</taxon>
        <taxon>Streptophyta</taxon>
        <taxon>Embryophyta</taxon>
        <taxon>Tracheophyta</taxon>
        <taxon>Spermatophyta</taxon>
        <taxon>Magnoliopsida</taxon>
        <taxon>eudicotyledons</taxon>
        <taxon>Gunneridae</taxon>
        <taxon>Pentapetalae</taxon>
        <taxon>rosids</taxon>
        <taxon>malvids</taxon>
        <taxon>Brassicales</taxon>
        <taxon>Brassicaceae</taxon>
        <taxon>Eutremeae</taxon>
        <taxon>Eutrema</taxon>
    </lineage>
</organism>
<proteinExistence type="inferred from homology"/>
<gene>
    <name evidence="8" type="ORF">EUTSA_v10015570mg</name>
</gene>
<dbReference type="OrthoDB" id="1136020at2759"/>
<dbReference type="Proteomes" id="UP000030689">
    <property type="component" value="Unassembled WGS sequence"/>
</dbReference>
<dbReference type="OMA" id="WFTITIM"/>
<keyword evidence="5" id="KW-0732">Signal</keyword>
<dbReference type="GO" id="GO:0005576">
    <property type="term" value="C:extracellular region"/>
    <property type="evidence" value="ECO:0007669"/>
    <property type="project" value="UniProtKB-SubCell"/>
</dbReference>
<dbReference type="Gramene" id="ESQ40495">
    <property type="protein sequence ID" value="ESQ40495"/>
    <property type="gene ID" value="EUTSA_v10015570mg"/>
</dbReference>
<reference evidence="8 9" key="1">
    <citation type="journal article" date="2013" name="Front. Plant Sci.">
        <title>The Reference Genome of the Halophytic Plant Eutrema salsugineum.</title>
        <authorList>
            <person name="Yang R."/>
            <person name="Jarvis D.E."/>
            <person name="Chen H."/>
            <person name="Beilstein M.A."/>
            <person name="Grimwood J."/>
            <person name="Jenkins J."/>
            <person name="Shu S."/>
            <person name="Prochnik S."/>
            <person name="Xin M."/>
            <person name="Ma C."/>
            <person name="Schmutz J."/>
            <person name="Wing R.A."/>
            <person name="Mitchell-Olds T."/>
            <person name="Schumaker K.S."/>
            <person name="Wang X."/>
        </authorList>
    </citation>
    <scope>NUCLEOTIDE SEQUENCE [LARGE SCALE GENOMIC DNA]</scope>
</reference>
<dbReference type="AlphaFoldDB" id="V4KRG0"/>
<feature type="transmembrane region" description="Helical" evidence="7">
    <location>
        <begin position="12"/>
        <end position="32"/>
    </location>
</feature>
<keyword evidence="7" id="KW-0812">Transmembrane</keyword>
<evidence type="ECO:0000256" key="2">
    <source>
        <dbReference type="ARBA" id="ARBA00005581"/>
    </source>
</evidence>
<keyword evidence="3 6" id="KW-0713">Self-incompatibility</keyword>
<keyword evidence="7" id="KW-1133">Transmembrane helix</keyword>
<sequence length="150" mass="17516">MINSSKKNSISIFWAMFTIFIVVVSLISSEALQQNRELFSVTGPLMRVTIINKNNYILGVHCKSGDKDIGFRDLKKDDSYAWKFHVIFFNTTLYFCGFNQREVNKGVFDIYEAIRDFTRCKKCTWNAEIDGIYGYSENPQPASLYYKWLK</sequence>
<keyword evidence="7" id="KW-0472">Membrane</keyword>